<keyword evidence="2" id="KW-0762">Sugar transport</keyword>
<evidence type="ECO:0000259" key="1">
    <source>
        <dbReference type="PROSITE" id="PS51094"/>
    </source>
</evidence>
<accession>A0A921ITK1</accession>
<dbReference type="RefSeq" id="WP_273189980.1">
    <property type="nucleotide sequence ID" value="NZ_DYUZ01000022.1"/>
</dbReference>
<dbReference type="InterPro" id="IPR002178">
    <property type="entry name" value="PTS_EIIA_type-2_dom"/>
</dbReference>
<dbReference type="EMBL" id="DYUZ01000022">
    <property type="protein sequence ID" value="HJG37283.1"/>
    <property type="molecule type" value="Genomic_DNA"/>
</dbReference>
<dbReference type="PANTHER" id="PTHR47738">
    <property type="entry name" value="PTS SYSTEM FRUCTOSE-LIKE EIIA COMPONENT-RELATED"/>
    <property type="match status" value="1"/>
</dbReference>
<evidence type="ECO:0000313" key="2">
    <source>
        <dbReference type="EMBL" id="HJG37283.1"/>
    </source>
</evidence>
<keyword evidence="2" id="KW-0813">Transport</keyword>
<sequence>MAEMSFSEDLVTILDDPSDFADVEKTMADLMHEVGVVKDTYADAIAEREKGFPTALAVGEVNVAIPHCDTEHVNADAVCVGILKNPVAWHRMDDAAATTDVSLVFMLALSEPHAHLQMIQKVIGIIQDQDLAKQLTTCDKHQAFELLKDRLA</sequence>
<reference evidence="2" key="2">
    <citation type="submission" date="2021-09" db="EMBL/GenBank/DDBJ databases">
        <authorList>
            <person name="Gilroy R."/>
        </authorList>
    </citation>
    <scope>NUCLEOTIDE SEQUENCE</scope>
    <source>
        <strain evidence="2">ChiHjej13B12-9602</strain>
    </source>
</reference>
<dbReference type="InterPro" id="IPR051541">
    <property type="entry name" value="PTS_SugarTrans_NitroReg"/>
</dbReference>
<gene>
    <name evidence="2" type="ORF">K8V70_05420</name>
</gene>
<dbReference type="Pfam" id="PF00359">
    <property type="entry name" value="PTS_EIIA_2"/>
    <property type="match status" value="1"/>
</dbReference>
<reference evidence="2" key="1">
    <citation type="journal article" date="2021" name="PeerJ">
        <title>Extensive microbial diversity within the chicken gut microbiome revealed by metagenomics and culture.</title>
        <authorList>
            <person name="Gilroy R."/>
            <person name="Ravi A."/>
            <person name="Getino M."/>
            <person name="Pursley I."/>
            <person name="Horton D.L."/>
            <person name="Alikhan N.F."/>
            <person name="Baker D."/>
            <person name="Gharbi K."/>
            <person name="Hall N."/>
            <person name="Watson M."/>
            <person name="Adriaenssens E.M."/>
            <person name="Foster-Nyarko E."/>
            <person name="Jarju S."/>
            <person name="Secka A."/>
            <person name="Antonio M."/>
            <person name="Oren A."/>
            <person name="Chaudhuri R.R."/>
            <person name="La Ragione R."/>
            <person name="Hildebrand F."/>
            <person name="Pallen M.J."/>
        </authorList>
    </citation>
    <scope>NUCLEOTIDE SEQUENCE</scope>
    <source>
        <strain evidence="2">ChiHjej13B12-9602</strain>
    </source>
</reference>
<name>A0A921ITK1_9ACTN</name>
<organism evidence="2 3">
    <name type="scientific">Enorma phocaeensis</name>
    <dbReference type="NCBI Taxonomy" id="1871019"/>
    <lineage>
        <taxon>Bacteria</taxon>
        <taxon>Bacillati</taxon>
        <taxon>Actinomycetota</taxon>
        <taxon>Coriobacteriia</taxon>
        <taxon>Coriobacteriales</taxon>
        <taxon>Coriobacteriaceae</taxon>
        <taxon>Enorma</taxon>
    </lineage>
</organism>
<dbReference type="InterPro" id="IPR016152">
    <property type="entry name" value="PTrfase/Anion_transptr"/>
</dbReference>
<dbReference type="AlphaFoldDB" id="A0A921ITK1"/>
<dbReference type="SUPFAM" id="SSF55804">
    <property type="entry name" value="Phoshotransferase/anion transport protein"/>
    <property type="match status" value="1"/>
</dbReference>
<proteinExistence type="predicted"/>
<dbReference type="Proteomes" id="UP000753256">
    <property type="component" value="Unassembled WGS sequence"/>
</dbReference>
<dbReference type="CDD" id="cd00211">
    <property type="entry name" value="PTS_IIA_fru"/>
    <property type="match status" value="1"/>
</dbReference>
<dbReference type="Gene3D" id="3.40.930.10">
    <property type="entry name" value="Mannitol-specific EII, Chain A"/>
    <property type="match status" value="1"/>
</dbReference>
<protein>
    <submittedName>
        <fullName evidence="2">PTS sugar transporter subunit IIA</fullName>
    </submittedName>
</protein>
<dbReference type="PROSITE" id="PS51094">
    <property type="entry name" value="PTS_EIIA_TYPE_2"/>
    <property type="match status" value="1"/>
</dbReference>
<dbReference type="PANTHER" id="PTHR47738:SF3">
    <property type="entry name" value="PHOSPHOTRANSFERASE SYSTEM MANNITOL_FRUCTOSE-SPECIFIC IIA DOMAIN CONTAINING PROTEIN"/>
    <property type="match status" value="1"/>
</dbReference>
<feature type="domain" description="PTS EIIA type-2" evidence="1">
    <location>
        <begin position="4"/>
        <end position="150"/>
    </location>
</feature>
<comment type="caution">
    <text evidence="2">The sequence shown here is derived from an EMBL/GenBank/DDBJ whole genome shotgun (WGS) entry which is preliminary data.</text>
</comment>
<evidence type="ECO:0000313" key="3">
    <source>
        <dbReference type="Proteomes" id="UP000753256"/>
    </source>
</evidence>